<accession>A0ABV3N7T7</accession>
<feature type="chain" id="PRO_5046200418" description="phospholipase D" evidence="7">
    <location>
        <begin position="22"/>
        <end position="175"/>
    </location>
</feature>
<dbReference type="EC" id="3.1.4.4" evidence="3"/>
<keyword evidence="7" id="KW-0732">Signal</keyword>
<comment type="catalytic activity">
    <reaction evidence="1">
        <text>a 1,2-diacyl-sn-glycero-3-phosphocholine + H2O = a 1,2-diacyl-sn-glycero-3-phosphate + choline + H(+)</text>
        <dbReference type="Rhea" id="RHEA:14445"/>
        <dbReference type="ChEBI" id="CHEBI:15354"/>
        <dbReference type="ChEBI" id="CHEBI:15377"/>
        <dbReference type="ChEBI" id="CHEBI:15378"/>
        <dbReference type="ChEBI" id="CHEBI:57643"/>
        <dbReference type="ChEBI" id="CHEBI:58608"/>
        <dbReference type="EC" id="3.1.4.4"/>
    </reaction>
</comment>
<name>A0ABV3N7T7_9GAMM</name>
<evidence type="ECO:0000256" key="7">
    <source>
        <dbReference type="SAM" id="SignalP"/>
    </source>
</evidence>
<protein>
    <recommendedName>
        <fullName evidence="3">phospholipase D</fullName>
        <ecNumber evidence="3">3.1.4.4</ecNumber>
    </recommendedName>
</protein>
<reference evidence="9 10" key="1">
    <citation type="submission" date="2024-07" db="EMBL/GenBank/DDBJ databases">
        <authorList>
            <person name="Dulla G.F.J."/>
            <person name="Delorm J.G."/>
        </authorList>
    </citation>
    <scope>NUCLEOTIDE SEQUENCE [LARGE SCALE GENOMIC DNA]</scope>
    <source>
        <strain evidence="9 10">JGD 233</strain>
    </source>
</reference>
<keyword evidence="6" id="KW-0443">Lipid metabolism</keyword>
<sequence length="175" mass="19393">MKKIFGLLAGIVLTLPLVSVASSDIDIGFSPEGSALTLVLKTIDDSQRSLRLIGYVFTSPDVVKSLIDAKKRGVDVRVIVDEKANRNNTSQAALNLLVNAGIPTRIINAYKITHDKIIVADERTTETGSFNYTRAADRSNSENVIVIRNNPEVAKTYLSHWQSRWEKGQDWTSTY</sequence>
<proteinExistence type="inferred from homology"/>
<dbReference type="Gene3D" id="3.30.870.10">
    <property type="entry name" value="Endonuclease Chain A"/>
    <property type="match status" value="1"/>
</dbReference>
<dbReference type="Pfam" id="PF13091">
    <property type="entry name" value="PLDc_2"/>
    <property type="match status" value="1"/>
</dbReference>
<keyword evidence="4" id="KW-0378">Hydrolase</keyword>
<dbReference type="PANTHER" id="PTHR43856:SF1">
    <property type="entry name" value="MITOCHONDRIAL CARDIOLIPIN HYDROLASE"/>
    <property type="match status" value="1"/>
</dbReference>
<evidence type="ECO:0000259" key="8">
    <source>
        <dbReference type="PROSITE" id="PS50035"/>
    </source>
</evidence>
<comment type="similarity">
    <text evidence="2">Belongs to the phospholipase D family.</text>
</comment>
<feature type="signal peptide" evidence="7">
    <location>
        <begin position="1"/>
        <end position="21"/>
    </location>
</feature>
<dbReference type="RefSeq" id="WP_261667078.1">
    <property type="nucleotide sequence ID" value="NZ_JBFKZN010000016.1"/>
</dbReference>
<evidence type="ECO:0000256" key="6">
    <source>
        <dbReference type="ARBA" id="ARBA00023098"/>
    </source>
</evidence>
<dbReference type="PANTHER" id="PTHR43856">
    <property type="entry name" value="CARDIOLIPIN HYDROLASE"/>
    <property type="match status" value="1"/>
</dbReference>
<evidence type="ECO:0000256" key="1">
    <source>
        <dbReference type="ARBA" id="ARBA00000798"/>
    </source>
</evidence>
<evidence type="ECO:0000256" key="3">
    <source>
        <dbReference type="ARBA" id="ARBA00012027"/>
    </source>
</evidence>
<dbReference type="PROSITE" id="PS50035">
    <property type="entry name" value="PLD"/>
    <property type="match status" value="1"/>
</dbReference>
<evidence type="ECO:0000256" key="5">
    <source>
        <dbReference type="ARBA" id="ARBA00022963"/>
    </source>
</evidence>
<gene>
    <name evidence="9" type="ORF">ABW286_21715</name>
</gene>
<dbReference type="Proteomes" id="UP001554567">
    <property type="component" value="Unassembled WGS sequence"/>
</dbReference>
<dbReference type="EMBL" id="JBFKZN010000016">
    <property type="protein sequence ID" value="MEW5291756.1"/>
    <property type="molecule type" value="Genomic_DNA"/>
</dbReference>
<evidence type="ECO:0000256" key="2">
    <source>
        <dbReference type="ARBA" id="ARBA00008664"/>
    </source>
</evidence>
<comment type="caution">
    <text evidence="9">The sequence shown here is derived from an EMBL/GenBank/DDBJ whole genome shotgun (WGS) entry which is preliminary data.</text>
</comment>
<dbReference type="CDD" id="cd09170">
    <property type="entry name" value="PLDc_Nuc"/>
    <property type="match status" value="1"/>
</dbReference>
<dbReference type="InterPro" id="IPR001736">
    <property type="entry name" value="PLipase_D/transphosphatidylase"/>
</dbReference>
<feature type="domain" description="PLD phosphodiesterase" evidence="8">
    <location>
        <begin position="109"/>
        <end position="136"/>
    </location>
</feature>
<keyword evidence="5" id="KW-0442">Lipid degradation</keyword>
<organism evidence="9 10">
    <name type="scientific">Erwinia papayae</name>
    <dbReference type="NCBI Taxonomy" id="206499"/>
    <lineage>
        <taxon>Bacteria</taxon>
        <taxon>Pseudomonadati</taxon>
        <taxon>Pseudomonadota</taxon>
        <taxon>Gammaproteobacteria</taxon>
        <taxon>Enterobacterales</taxon>
        <taxon>Erwiniaceae</taxon>
        <taxon>Erwinia</taxon>
    </lineage>
</organism>
<evidence type="ECO:0000313" key="9">
    <source>
        <dbReference type="EMBL" id="MEW5291756.1"/>
    </source>
</evidence>
<keyword evidence="10" id="KW-1185">Reference proteome</keyword>
<dbReference type="InterPro" id="IPR025202">
    <property type="entry name" value="PLD-like_dom"/>
</dbReference>
<evidence type="ECO:0000313" key="10">
    <source>
        <dbReference type="Proteomes" id="UP001554567"/>
    </source>
</evidence>
<evidence type="ECO:0000256" key="4">
    <source>
        <dbReference type="ARBA" id="ARBA00022801"/>
    </source>
</evidence>
<dbReference type="SUPFAM" id="SSF56024">
    <property type="entry name" value="Phospholipase D/nuclease"/>
    <property type="match status" value="1"/>
</dbReference>
<dbReference type="InterPro" id="IPR051406">
    <property type="entry name" value="PLD_domain"/>
</dbReference>